<proteinExistence type="predicted"/>
<dbReference type="SUPFAM" id="SSF81383">
    <property type="entry name" value="F-box domain"/>
    <property type="match status" value="1"/>
</dbReference>
<dbReference type="EMBL" id="KL142372">
    <property type="protein sequence ID" value="KDR80059.1"/>
    <property type="molecule type" value="Genomic_DNA"/>
</dbReference>
<name>A0A067TJH1_GALM3</name>
<reference evidence="2" key="1">
    <citation type="journal article" date="2014" name="Proc. Natl. Acad. Sci. U.S.A.">
        <title>Extensive sampling of basidiomycete genomes demonstrates inadequacy of the white-rot/brown-rot paradigm for wood decay fungi.</title>
        <authorList>
            <person name="Riley R."/>
            <person name="Salamov A.A."/>
            <person name="Brown D.W."/>
            <person name="Nagy L.G."/>
            <person name="Floudas D."/>
            <person name="Held B.W."/>
            <person name="Levasseur A."/>
            <person name="Lombard V."/>
            <person name="Morin E."/>
            <person name="Otillar R."/>
            <person name="Lindquist E.A."/>
            <person name="Sun H."/>
            <person name="LaButti K.M."/>
            <person name="Schmutz J."/>
            <person name="Jabbour D."/>
            <person name="Luo H."/>
            <person name="Baker S.E."/>
            <person name="Pisabarro A.G."/>
            <person name="Walton J.D."/>
            <person name="Blanchette R.A."/>
            <person name="Henrissat B."/>
            <person name="Martin F."/>
            <person name="Cullen D."/>
            <person name="Hibbett D.S."/>
            <person name="Grigoriev I.V."/>
        </authorList>
    </citation>
    <scope>NUCLEOTIDE SEQUENCE [LARGE SCALE GENOMIC DNA]</scope>
    <source>
        <strain evidence="2">CBS 339.88</strain>
    </source>
</reference>
<dbReference type="HOGENOM" id="CLU_456381_0_0_1"/>
<sequence length="601" mass="68070">MPGTLLYPIYAPPIARLPVELLDEIFNLCLPQDPYLTLSDDPLKSSRVVSHVCIRWRTVALCNSRLWNEIALSKWRRMDRLPWIRELFHRSRNAPVSLRLWIGDGWNEDWDAALEPLLLGLMPRIRSLDVRMDYTLLDEAYGLIETLTGNNSPLLEFVKITPYNVCRTTLQNKASDFYFRSSMPKLKHAEYDIHFNYFPFPSLSNLTYIKMTSYQRYGGAGFLPGLCLELLRSTPLLQELYLLVESKEDDDDFPDLWDPQGVDLPHLKHLNVHLSCFDCCLLLPYVIISPGCTLDITCTDSEVGDAHEAVRYALEAHVQDTKLSMVDKLLEIDIQPASICILVHSASPIPGAENRPFFVFRSTLSLPEDDSDEEGDDGESSDSPGIQPVQYALLMLIVRAIHQMKFTEACGVSLNIEVQFPFERITAAVLGPLLRACKSAKTLRLTGSKNAFMLPFLLNRIYGTGRGFDELLFSDLDDDDDDSDWDPVALMESSFMGEACYIPVGSIPMLPNPESEALKTIGFLNTPFSVTTLDEHCHLINLLYWREHQMKIVDNLLWPVACLPTARTTSQADLSTNPLAITITMADMVHHYLKPNRPCLH</sequence>
<dbReference type="OrthoDB" id="2830556at2759"/>
<dbReference type="InterPro" id="IPR036047">
    <property type="entry name" value="F-box-like_dom_sf"/>
</dbReference>
<evidence type="ECO:0000313" key="1">
    <source>
        <dbReference type="EMBL" id="KDR80059.1"/>
    </source>
</evidence>
<dbReference type="Gene3D" id="1.20.1280.50">
    <property type="match status" value="1"/>
</dbReference>
<dbReference type="Proteomes" id="UP000027222">
    <property type="component" value="Unassembled WGS sequence"/>
</dbReference>
<protein>
    <submittedName>
        <fullName evidence="1">Uncharacterized protein</fullName>
    </submittedName>
</protein>
<keyword evidence="2" id="KW-1185">Reference proteome</keyword>
<evidence type="ECO:0000313" key="2">
    <source>
        <dbReference type="Proteomes" id="UP000027222"/>
    </source>
</evidence>
<gene>
    <name evidence="1" type="ORF">GALMADRAFT_242279</name>
</gene>
<accession>A0A067TJH1</accession>
<dbReference type="AlphaFoldDB" id="A0A067TJH1"/>
<organism evidence="1 2">
    <name type="scientific">Galerina marginata (strain CBS 339.88)</name>
    <dbReference type="NCBI Taxonomy" id="685588"/>
    <lineage>
        <taxon>Eukaryota</taxon>
        <taxon>Fungi</taxon>
        <taxon>Dikarya</taxon>
        <taxon>Basidiomycota</taxon>
        <taxon>Agaricomycotina</taxon>
        <taxon>Agaricomycetes</taxon>
        <taxon>Agaricomycetidae</taxon>
        <taxon>Agaricales</taxon>
        <taxon>Agaricineae</taxon>
        <taxon>Strophariaceae</taxon>
        <taxon>Galerina</taxon>
    </lineage>
</organism>